<dbReference type="AlphaFoldDB" id="A0A7W7VQ21"/>
<gene>
    <name evidence="3" type="ORF">FHS44_005656</name>
</gene>
<organism evidence="3 4">
    <name type="scientific">Streptosporangium saharense</name>
    <dbReference type="NCBI Taxonomy" id="1706840"/>
    <lineage>
        <taxon>Bacteria</taxon>
        <taxon>Bacillati</taxon>
        <taxon>Actinomycetota</taxon>
        <taxon>Actinomycetes</taxon>
        <taxon>Streptosporangiales</taxon>
        <taxon>Streptosporangiaceae</taxon>
        <taxon>Streptosporangium</taxon>
    </lineage>
</organism>
<comment type="caution">
    <text evidence="3">The sequence shown here is derived from an EMBL/GenBank/DDBJ whole genome shotgun (WGS) entry which is preliminary data.</text>
</comment>
<feature type="region of interest" description="Disordered" evidence="2">
    <location>
        <begin position="121"/>
        <end position="146"/>
    </location>
</feature>
<dbReference type="Pfam" id="PF10282">
    <property type="entry name" value="Lactonase"/>
    <property type="match status" value="1"/>
</dbReference>
<dbReference type="Proteomes" id="UP000552644">
    <property type="component" value="Unassembled WGS sequence"/>
</dbReference>
<reference evidence="3 4" key="1">
    <citation type="submission" date="2020-08" db="EMBL/GenBank/DDBJ databases">
        <title>Genomic Encyclopedia of Type Strains, Phase III (KMG-III): the genomes of soil and plant-associated and newly described type strains.</title>
        <authorList>
            <person name="Whitman W."/>
        </authorList>
    </citation>
    <scope>NUCLEOTIDE SEQUENCE [LARGE SCALE GENOMIC DNA]</scope>
    <source>
        <strain evidence="3 4">CECT 8840</strain>
    </source>
</reference>
<keyword evidence="3" id="KW-0413">Isomerase</keyword>
<evidence type="ECO:0000313" key="4">
    <source>
        <dbReference type="Proteomes" id="UP000552644"/>
    </source>
</evidence>
<dbReference type="GO" id="GO:0005829">
    <property type="term" value="C:cytosol"/>
    <property type="evidence" value="ECO:0007669"/>
    <property type="project" value="TreeGrafter"/>
</dbReference>
<dbReference type="InterPro" id="IPR050282">
    <property type="entry name" value="Cycloisomerase_2"/>
</dbReference>
<dbReference type="InterPro" id="IPR015943">
    <property type="entry name" value="WD40/YVTN_repeat-like_dom_sf"/>
</dbReference>
<dbReference type="Gene3D" id="2.130.10.10">
    <property type="entry name" value="YVTN repeat-like/Quinoprotein amine dehydrogenase"/>
    <property type="match status" value="1"/>
</dbReference>
<dbReference type="PANTHER" id="PTHR30344:SF1">
    <property type="entry name" value="6-PHOSPHOGLUCONOLACTONASE"/>
    <property type="match status" value="1"/>
</dbReference>
<dbReference type="GO" id="GO:0017057">
    <property type="term" value="F:6-phosphogluconolactonase activity"/>
    <property type="evidence" value="ECO:0007669"/>
    <property type="project" value="TreeGrafter"/>
</dbReference>
<dbReference type="InterPro" id="IPR019405">
    <property type="entry name" value="Lactonase_7-beta_prop"/>
</dbReference>
<proteinExistence type="inferred from homology"/>
<accession>A0A7W7VQ21</accession>
<evidence type="ECO:0000256" key="2">
    <source>
        <dbReference type="SAM" id="MobiDB-lite"/>
    </source>
</evidence>
<name>A0A7W7VQ21_9ACTN</name>
<dbReference type="InterPro" id="IPR011048">
    <property type="entry name" value="Haem_d1_sf"/>
</dbReference>
<dbReference type="SUPFAM" id="SSF51004">
    <property type="entry name" value="C-terminal (heme d1) domain of cytochrome cd1-nitrite reductase"/>
    <property type="match status" value="1"/>
</dbReference>
<evidence type="ECO:0000313" key="3">
    <source>
        <dbReference type="EMBL" id="MBB4918526.1"/>
    </source>
</evidence>
<evidence type="ECO:0000256" key="1">
    <source>
        <dbReference type="ARBA" id="ARBA00005564"/>
    </source>
</evidence>
<keyword evidence="4" id="KW-1185">Reference proteome</keyword>
<comment type="similarity">
    <text evidence="1">Belongs to the cycloisomerase 2 family.</text>
</comment>
<dbReference type="PANTHER" id="PTHR30344">
    <property type="entry name" value="6-PHOSPHOGLUCONOLACTONASE-RELATED"/>
    <property type="match status" value="1"/>
</dbReference>
<dbReference type="GO" id="GO:0016853">
    <property type="term" value="F:isomerase activity"/>
    <property type="evidence" value="ECO:0007669"/>
    <property type="project" value="UniProtKB-KW"/>
</dbReference>
<protein>
    <submittedName>
        <fullName evidence="3">6-phosphogluconolactonase (Cycloisomerase 2 family)</fullName>
    </submittedName>
</protein>
<dbReference type="EMBL" id="JACHJP010000007">
    <property type="protein sequence ID" value="MBB4918526.1"/>
    <property type="molecule type" value="Genomic_DNA"/>
</dbReference>
<sequence>MPTFVGAYSWTEVPATGITVIEAGAVTGTFTDIVNPFHLALSPSGRTLYAASNAPEGRVFALTVGDDGSLTPLNDQSAEGAGTIHLLVHAGHVYATNHDSGEVVVFPVNDDESLGPVRQSVKHLGSGPNELSQLGPHPHVTVPDPTGTRVLVPDKGNDQLYVYRLEEGLLVPHSQVHLGAGNGPRHLVFHPDGTHLYVVNELVSTVTVCGYDPSTGALWTVGSAPTLPEGEDGWNAPSAIVLSADARFLYVANRGHESLTVLRVDKDGEHLEPVQNLRFSEEAFSTMPWDLVLDPSGTVLHLANQAAGAVIALTVDPGTGLLSAEGAPTVEVPGAACLLPL</sequence>
<dbReference type="RefSeq" id="WP_184719894.1">
    <property type="nucleotide sequence ID" value="NZ_JACHJP010000007.1"/>
</dbReference>